<reference evidence="2" key="1">
    <citation type="journal article" date="2022" name="Mol. Ecol. Resour.">
        <title>The genomes of chicory, endive, great burdock and yacon provide insights into Asteraceae palaeo-polyploidization history and plant inulin production.</title>
        <authorList>
            <person name="Fan W."/>
            <person name="Wang S."/>
            <person name="Wang H."/>
            <person name="Wang A."/>
            <person name="Jiang F."/>
            <person name="Liu H."/>
            <person name="Zhao H."/>
            <person name="Xu D."/>
            <person name="Zhang Y."/>
        </authorList>
    </citation>
    <scope>NUCLEOTIDE SEQUENCE [LARGE SCALE GENOMIC DNA]</scope>
    <source>
        <strain evidence="2">cv. Yunnan</strain>
    </source>
</reference>
<organism evidence="1 2">
    <name type="scientific">Smallanthus sonchifolius</name>
    <dbReference type="NCBI Taxonomy" id="185202"/>
    <lineage>
        <taxon>Eukaryota</taxon>
        <taxon>Viridiplantae</taxon>
        <taxon>Streptophyta</taxon>
        <taxon>Embryophyta</taxon>
        <taxon>Tracheophyta</taxon>
        <taxon>Spermatophyta</taxon>
        <taxon>Magnoliopsida</taxon>
        <taxon>eudicotyledons</taxon>
        <taxon>Gunneridae</taxon>
        <taxon>Pentapetalae</taxon>
        <taxon>asterids</taxon>
        <taxon>campanulids</taxon>
        <taxon>Asterales</taxon>
        <taxon>Asteraceae</taxon>
        <taxon>Asteroideae</taxon>
        <taxon>Heliantheae alliance</taxon>
        <taxon>Millerieae</taxon>
        <taxon>Smallanthus</taxon>
    </lineage>
</organism>
<protein>
    <submittedName>
        <fullName evidence="1">Uncharacterized protein</fullName>
    </submittedName>
</protein>
<dbReference type="EMBL" id="CM042018">
    <property type="protein sequence ID" value="KAI3826167.1"/>
    <property type="molecule type" value="Genomic_DNA"/>
</dbReference>
<gene>
    <name evidence="1" type="ORF">L1987_00212</name>
</gene>
<accession>A0ACB9K1P6</accession>
<reference evidence="1 2" key="2">
    <citation type="journal article" date="2022" name="Mol. Ecol. Resour.">
        <title>The genomes of chicory, endive, great burdock and yacon provide insights into Asteraceae paleo-polyploidization history and plant inulin production.</title>
        <authorList>
            <person name="Fan W."/>
            <person name="Wang S."/>
            <person name="Wang H."/>
            <person name="Wang A."/>
            <person name="Jiang F."/>
            <person name="Liu H."/>
            <person name="Zhao H."/>
            <person name="Xu D."/>
            <person name="Zhang Y."/>
        </authorList>
    </citation>
    <scope>NUCLEOTIDE SEQUENCE [LARGE SCALE GENOMIC DNA]</scope>
    <source>
        <strain evidence="2">cv. Yunnan</strain>
        <tissue evidence="1">Leaves</tissue>
    </source>
</reference>
<sequence length="564" mass="64515">MTLDMTIDKSWVTLGNRNSPAFLSGLRNFIETAKNHVDGRGRAFCPCSRCCNACRQDLNTIYGHIHDRGFLQSYQNWIYHGEQHLRATVAPRTTPTPPITRTTNNEIIELNYIDGYSVVLFRCKWFDTRGKRLIKQNNTTIIDIGREWYVGKEWYDDVQYIIATQAKQVFYLRDPSRTTGQWRVVEDVHHRKLWDHTSVVNEIDILHDTQSNDYTLVVDTGCEGGESSHVGGVQTPIPHADSQSNTRETQSFFEDAYNSDDEDEINEDDEEEDDDVNTRYFRKMATMAQSHGGDGGYRGPYHFDSGCATRFGGKLLDYFDLDSWRNTDKWRGVELGITAECQMAYKDHKRELKVHFEENGGYDDVKATMNNPPEDLDQETWETLINELFLYMSYKNSSENNKQNRSQQRYPSYHGSKSYAQRRHMVGRIRAIQARKRVQMPPRRAPVVNNNTDIAAILAQLVTQLTQANGAAHGNPGTNGGGGANPPQCTFKHFNSCNPLKFYGNEGATGLLQWFESIEGTFLNSDCPDNLRVRHATSVFQKRALTWWNGERRNRGVEAAMALP</sequence>
<comment type="caution">
    <text evidence="1">The sequence shown here is derived from an EMBL/GenBank/DDBJ whole genome shotgun (WGS) entry which is preliminary data.</text>
</comment>
<proteinExistence type="predicted"/>
<dbReference type="Proteomes" id="UP001056120">
    <property type="component" value="Linkage Group LG01"/>
</dbReference>
<keyword evidence="2" id="KW-1185">Reference proteome</keyword>
<evidence type="ECO:0000313" key="2">
    <source>
        <dbReference type="Proteomes" id="UP001056120"/>
    </source>
</evidence>
<evidence type="ECO:0000313" key="1">
    <source>
        <dbReference type="EMBL" id="KAI3826167.1"/>
    </source>
</evidence>
<name>A0ACB9K1P6_9ASTR</name>